<accession>A0A167YHZ0</accession>
<evidence type="ECO:0000256" key="3">
    <source>
        <dbReference type="ARBA" id="ARBA00022895"/>
    </source>
</evidence>
<dbReference type="InterPro" id="IPR012340">
    <property type="entry name" value="NA-bd_OB-fold"/>
</dbReference>
<evidence type="ECO:0000313" key="6">
    <source>
        <dbReference type="EMBL" id="KZZ91367.1"/>
    </source>
</evidence>
<dbReference type="STRING" id="1081109.A0A167YHZ0"/>
<evidence type="ECO:0000256" key="2">
    <source>
        <dbReference type="ARBA" id="ARBA00022454"/>
    </source>
</evidence>
<name>A0A167YHZ0_9HYPO</name>
<dbReference type="Gene3D" id="2.40.50.140">
    <property type="entry name" value="Nucleic acid-binding proteins"/>
    <property type="match status" value="1"/>
</dbReference>
<keyword evidence="2" id="KW-0158">Chromosome</keyword>
<proteinExistence type="predicted"/>
<evidence type="ECO:0000256" key="4">
    <source>
        <dbReference type="SAM" id="MobiDB-lite"/>
    </source>
</evidence>
<reference evidence="6 7" key="1">
    <citation type="journal article" date="2016" name="Genome Biol. Evol.">
        <title>Divergent and convergent evolution of fungal pathogenicity.</title>
        <authorList>
            <person name="Shang Y."/>
            <person name="Xiao G."/>
            <person name="Zheng P."/>
            <person name="Cen K."/>
            <person name="Zhan S."/>
            <person name="Wang C."/>
        </authorList>
    </citation>
    <scope>NUCLEOTIDE SEQUENCE [LARGE SCALE GENOMIC DNA]</scope>
    <source>
        <strain evidence="6 7">RCEF 2490</strain>
    </source>
</reference>
<evidence type="ECO:0000256" key="1">
    <source>
        <dbReference type="ARBA" id="ARBA00004574"/>
    </source>
</evidence>
<feature type="compositionally biased region" description="Polar residues" evidence="4">
    <location>
        <begin position="217"/>
        <end position="227"/>
    </location>
</feature>
<dbReference type="EMBL" id="AZGY01000018">
    <property type="protein sequence ID" value="KZZ91367.1"/>
    <property type="molecule type" value="Genomic_DNA"/>
</dbReference>
<comment type="subcellular location">
    <subcellularLocation>
        <location evidence="1">Chromosome</location>
        <location evidence="1">Telomere</location>
    </subcellularLocation>
</comment>
<dbReference type="OrthoDB" id="77828at2759"/>
<dbReference type="Pfam" id="PF10451">
    <property type="entry name" value="Stn1"/>
    <property type="match status" value="1"/>
</dbReference>
<evidence type="ECO:0000313" key="7">
    <source>
        <dbReference type="Proteomes" id="UP000078544"/>
    </source>
</evidence>
<feature type="domain" description="CST complex subunit Stn1 N-terminal" evidence="5">
    <location>
        <begin position="37"/>
        <end position="96"/>
    </location>
</feature>
<protein>
    <submittedName>
        <fullName evidence="6">Telomere length regulation Stn1</fullName>
    </submittedName>
</protein>
<keyword evidence="7" id="KW-1185">Reference proteome</keyword>
<dbReference type="Proteomes" id="UP000078544">
    <property type="component" value="Unassembled WGS sequence"/>
</dbReference>
<dbReference type="GO" id="GO:0000781">
    <property type="term" value="C:chromosome, telomeric region"/>
    <property type="evidence" value="ECO:0007669"/>
    <property type="project" value="UniProtKB-SubCell"/>
</dbReference>
<dbReference type="SUPFAM" id="SSF50249">
    <property type="entry name" value="Nucleic acid-binding proteins"/>
    <property type="match status" value="1"/>
</dbReference>
<organism evidence="6 7">
    <name type="scientific">Moelleriella libera RCEF 2490</name>
    <dbReference type="NCBI Taxonomy" id="1081109"/>
    <lineage>
        <taxon>Eukaryota</taxon>
        <taxon>Fungi</taxon>
        <taxon>Dikarya</taxon>
        <taxon>Ascomycota</taxon>
        <taxon>Pezizomycotina</taxon>
        <taxon>Sordariomycetes</taxon>
        <taxon>Hypocreomycetidae</taxon>
        <taxon>Hypocreales</taxon>
        <taxon>Clavicipitaceae</taxon>
        <taxon>Moelleriella</taxon>
    </lineage>
</organism>
<dbReference type="CDD" id="cd03524">
    <property type="entry name" value="RPA2_OBF_family"/>
    <property type="match status" value="1"/>
</dbReference>
<comment type="caution">
    <text evidence="6">The sequence shown here is derived from an EMBL/GenBank/DDBJ whole genome shotgun (WGS) entry which is preliminary data.</text>
</comment>
<keyword evidence="3" id="KW-0779">Telomere</keyword>
<gene>
    <name evidence="6" type="ORF">AAL_06603</name>
</gene>
<dbReference type="InterPro" id="IPR018856">
    <property type="entry name" value="Stn1_N"/>
</dbReference>
<dbReference type="AlphaFoldDB" id="A0A167YHZ0"/>
<sequence>MPDARDAEIYPRYCFHLSPTVNSWCWLRISDIETLKRHTEFEGENFFFHSNLPIKWVRITGLVVAVCDADNSRLRILTIDDSSGKCIDIVIKRQTLMEKTDSKLLEGKPSRAAWAHDPHGSIDVGHVVDVKGGLSIFRGTRQIEVEKATVVKGTAQEVILWQKRSTFRRDILDTPWVLSRRDIRQCRKEAESAESTSLAQKEKNRKSRKEHDKLAAQVTTNKTQKASLSARAGSASTRSKIAPKPQAVETRKRLVEMLRDGSTEGKYSALGL</sequence>
<feature type="region of interest" description="Disordered" evidence="4">
    <location>
        <begin position="191"/>
        <end position="250"/>
    </location>
</feature>
<evidence type="ECO:0000259" key="5">
    <source>
        <dbReference type="Pfam" id="PF10451"/>
    </source>
</evidence>